<reference evidence="1" key="1">
    <citation type="journal article" date="2015" name="Nature">
        <title>Complex archaea that bridge the gap between prokaryotes and eukaryotes.</title>
        <authorList>
            <person name="Spang A."/>
            <person name="Saw J.H."/>
            <person name="Jorgensen S.L."/>
            <person name="Zaremba-Niedzwiedzka K."/>
            <person name="Martijn J."/>
            <person name="Lind A.E."/>
            <person name="van Eijk R."/>
            <person name="Schleper C."/>
            <person name="Guy L."/>
            <person name="Ettema T.J."/>
        </authorList>
    </citation>
    <scope>NUCLEOTIDE SEQUENCE</scope>
</reference>
<protein>
    <submittedName>
        <fullName evidence="1">Uncharacterized protein</fullName>
    </submittedName>
</protein>
<organism evidence="1">
    <name type="scientific">marine sediment metagenome</name>
    <dbReference type="NCBI Taxonomy" id="412755"/>
    <lineage>
        <taxon>unclassified sequences</taxon>
        <taxon>metagenomes</taxon>
        <taxon>ecological metagenomes</taxon>
    </lineage>
</organism>
<gene>
    <name evidence="1" type="ORF">LCGC14_0892480</name>
</gene>
<dbReference type="EMBL" id="LAZR01002865">
    <property type="protein sequence ID" value="KKN24670.1"/>
    <property type="molecule type" value="Genomic_DNA"/>
</dbReference>
<proteinExistence type="predicted"/>
<comment type="caution">
    <text evidence="1">The sequence shown here is derived from an EMBL/GenBank/DDBJ whole genome shotgun (WGS) entry which is preliminary data.</text>
</comment>
<sequence>MACKNCEKVQATLDNTAFYRWKNADVEIRACQKHLAEIFDVLSDAQLKALSLED</sequence>
<accession>A0A0F9NYT1</accession>
<evidence type="ECO:0000313" key="1">
    <source>
        <dbReference type="EMBL" id="KKN24670.1"/>
    </source>
</evidence>
<name>A0A0F9NYT1_9ZZZZ</name>
<dbReference type="AlphaFoldDB" id="A0A0F9NYT1"/>